<name>A0ABR2UBI0_9ROSI</name>
<gene>
    <name evidence="2" type="ORF">V6N11_052795</name>
</gene>
<keyword evidence="3" id="KW-1185">Reference proteome</keyword>
<proteinExistence type="predicted"/>
<protein>
    <submittedName>
        <fullName evidence="2">Uncharacterized protein</fullName>
    </submittedName>
</protein>
<reference evidence="2 3" key="1">
    <citation type="journal article" date="2024" name="G3 (Bethesda)">
        <title>Genome assembly of Hibiscus sabdariffa L. provides insights into metabolisms of medicinal natural products.</title>
        <authorList>
            <person name="Kim T."/>
        </authorList>
    </citation>
    <scope>NUCLEOTIDE SEQUENCE [LARGE SCALE GENOMIC DNA]</scope>
    <source>
        <strain evidence="2">TK-2024</strain>
        <tissue evidence="2">Old leaves</tissue>
    </source>
</reference>
<evidence type="ECO:0000313" key="2">
    <source>
        <dbReference type="EMBL" id="KAK9046926.1"/>
    </source>
</evidence>
<organism evidence="2 3">
    <name type="scientific">Hibiscus sabdariffa</name>
    <name type="common">roselle</name>
    <dbReference type="NCBI Taxonomy" id="183260"/>
    <lineage>
        <taxon>Eukaryota</taxon>
        <taxon>Viridiplantae</taxon>
        <taxon>Streptophyta</taxon>
        <taxon>Embryophyta</taxon>
        <taxon>Tracheophyta</taxon>
        <taxon>Spermatophyta</taxon>
        <taxon>Magnoliopsida</taxon>
        <taxon>eudicotyledons</taxon>
        <taxon>Gunneridae</taxon>
        <taxon>Pentapetalae</taxon>
        <taxon>rosids</taxon>
        <taxon>malvids</taxon>
        <taxon>Malvales</taxon>
        <taxon>Malvaceae</taxon>
        <taxon>Malvoideae</taxon>
        <taxon>Hibiscus</taxon>
    </lineage>
</organism>
<sequence>MLRNMGPMPYLRPSISVGTPSCKFLNGTIWSHGRAVWRARFKVDREANGLPLRSLAEESERDEKKKKKKKRRAGFCWRWPLMRDEVVGMGGLRSVNNLIYKEGGREVRKSSSAELEESSNSEKNASLPPDSTR</sequence>
<comment type="caution">
    <text evidence="2">The sequence shown here is derived from an EMBL/GenBank/DDBJ whole genome shotgun (WGS) entry which is preliminary data.</text>
</comment>
<evidence type="ECO:0000256" key="1">
    <source>
        <dbReference type="SAM" id="MobiDB-lite"/>
    </source>
</evidence>
<dbReference type="Proteomes" id="UP001396334">
    <property type="component" value="Unassembled WGS sequence"/>
</dbReference>
<feature type="region of interest" description="Disordered" evidence="1">
    <location>
        <begin position="104"/>
        <end position="133"/>
    </location>
</feature>
<evidence type="ECO:0000313" key="3">
    <source>
        <dbReference type="Proteomes" id="UP001396334"/>
    </source>
</evidence>
<dbReference type="EMBL" id="JBBPBN010000001">
    <property type="protein sequence ID" value="KAK9046926.1"/>
    <property type="molecule type" value="Genomic_DNA"/>
</dbReference>
<accession>A0ABR2UBI0</accession>